<evidence type="ECO:0000313" key="2">
    <source>
        <dbReference type="EMBL" id="KAF2089883.1"/>
    </source>
</evidence>
<keyword evidence="3" id="KW-1185">Reference proteome</keyword>
<feature type="region of interest" description="Disordered" evidence="1">
    <location>
        <begin position="1"/>
        <end position="54"/>
    </location>
</feature>
<sequence>MAEQQTPSPRTPSQCAAAASSPHPSPSSSQDLQDSPFSDYYTDPSYSPSAHPPLSSMQKTLLLQLIQAREQLLRGEPEFHIAEQVHEALNKINGIAAAPDARSKPDLVDSGLFLDEDEEGLGIASGLQKEATENDDDEEEYLRPKLLDDKQWEDVIETMTKMSSELRQRYTELQEVNSLLATKLEKTNEENLTFRAINESMRSDFLAVRSQLQFLKLQLRSLEEGFAPSAKNDFHLFDTIERWKADWRKLDQRTRKYQEDYSGDAPRQDLLFDTTTTDVDDLDMASAVKAIEASTPALGIRLPTAVVGPGSIFASPYPPSPSPSRSDGGSADLHAADLALLDESVSAADEARGAGADDTSAGAEMGARAVSATDAESREMDNEVITSAALEDVFSDADEGHVSAAVSPEVPRHDSDAIATTPSGISNQSTSHEADKTAPETPIEDSSAPISEQFISASTASADQPGFLSFLWRNTKDPQTPRRVVVSKSQMDSPSPFWDWMSNATGLDAYDDFYDDYRKKGSD</sequence>
<proteinExistence type="predicted"/>
<accession>A0A9P4HXU7</accession>
<name>A0A9P4HXU7_9PEZI</name>
<organism evidence="2 3">
    <name type="scientific">Saccharata proteae CBS 121410</name>
    <dbReference type="NCBI Taxonomy" id="1314787"/>
    <lineage>
        <taxon>Eukaryota</taxon>
        <taxon>Fungi</taxon>
        <taxon>Dikarya</taxon>
        <taxon>Ascomycota</taxon>
        <taxon>Pezizomycotina</taxon>
        <taxon>Dothideomycetes</taxon>
        <taxon>Dothideomycetes incertae sedis</taxon>
        <taxon>Botryosphaeriales</taxon>
        <taxon>Saccharataceae</taxon>
        <taxon>Saccharata</taxon>
    </lineage>
</organism>
<gene>
    <name evidence="2" type="ORF">K490DRAFT_62760</name>
</gene>
<dbReference type="Proteomes" id="UP000799776">
    <property type="component" value="Unassembled WGS sequence"/>
</dbReference>
<feature type="compositionally biased region" description="Low complexity" evidence="1">
    <location>
        <begin position="12"/>
        <end position="49"/>
    </location>
</feature>
<comment type="caution">
    <text evidence="2">The sequence shown here is derived from an EMBL/GenBank/DDBJ whole genome shotgun (WGS) entry which is preliminary data.</text>
</comment>
<evidence type="ECO:0000313" key="3">
    <source>
        <dbReference type="Proteomes" id="UP000799776"/>
    </source>
</evidence>
<protein>
    <submittedName>
        <fullName evidence="2">Uncharacterized protein</fullName>
    </submittedName>
</protein>
<dbReference type="AlphaFoldDB" id="A0A9P4HXU7"/>
<reference evidence="2" key="1">
    <citation type="journal article" date="2020" name="Stud. Mycol.">
        <title>101 Dothideomycetes genomes: a test case for predicting lifestyles and emergence of pathogens.</title>
        <authorList>
            <person name="Haridas S."/>
            <person name="Albert R."/>
            <person name="Binder M."/>
            <person name="Bloem J."/>
            <person name="Labutti K."/>
            <person name="Salamov A."/>
            <person name="Andreopoulos B."/>
            <person name="Baker S."/>
            <person name="Barry K."/>
            <person name="Bills G."/>
            <person name="Bluhm B."/>
            <person name="Cannon C."/>
            <person name="Castanera R."/>
            <person name="Culley D."/>
            <person name="Daum C."/>
            <person name="Ezra D."/>
            <person name="Gonzalez J."/>
            <person name="Henrissat B."/>
            <person name="Kuo A."/>
            <person name="Liang C."/>
            <person name="Lipzen A."/>
            <person name="Lutzoni F."/>
            <person name="Magnuson J."/>
            <person name="Mondo S."/>
            <person name="Nolan M."/>
            <person name="Ohm R."/>
            <person name="Pangilinan J."/>
            <person name="Park H.-J."/>
            <person name="Ramirez L."/>
            <person name="Alfaro M."/>
            <person name="Sun H."/>
            <person name="Tritt A."/>
            <person name="Yoshinaga Y."/>
            <person name="Zwiers L.-H."/>
            <person name="Turgeon B."/>
            <person name="Goodwin S."/>
            <person name="Spatafora J."/>
            <person name="Crous P."/>
            <person name="Grigoriev I."/>
        </authorList>
    </citation>
    <scope>NUCLEOTIDE SEQUENCE</scope>
    <source>
        <strain evidence="2">CBS 121410</strain>
    </source>
</reference>
<dbReference type="EMBL" id="ML978713">
    <property type="protein sequence ID" value="KAF2089883.1"/>
    <property type="molecule type" value="Genomic_DNA"/>
</dbReference>
<feature type="compositionally biased region" description="Polar residues" evidence="1">
    <location>
        <begin position="418"/>
        <end position="431"/>
    </location>
</feature>
<evidence type="ECO:0000256" key="1">
    <source>
        <dbReference type="SAM" id="MobiDB-lite"/>
    </source>
</evidence>
<feature type="region of interest" description="Disordered" evidence="1">
    <location>
        <begin position="401"/>
        <end position="446"/>
    </location>
</feature>
<dbReference type="OrthoDB" id="4448936at2759"/>